<dbReference type="Proteomes" id="UP000091820">
    <property type="component" value="Unassembled WGS sequence"/>
</dbReference>
<reference evidence="2" key="2">
    <citation type="submission" date="2020-05" db="UniProtKB">
        <authorList>
            <consortium name="EnsemblMetazoa"/>
        </authorList>
    </citation>
    <scope>IDENTIFICATION</scope>
    <source>
        <strain evidence="2">IAEA</strain>
    </source>
</reference>
<dbReference type="VEuPathDB" id="VectorBase:GBRI019430"/>
<keyword evidence="3" id="KW-1185">Reference proteome</keyword>
<evidence type="ECO:0000313" key="2">
    <source>
        <dbReference type="EnsemblMetazoa" id="GBRI019430-PA"/>
    </source>
</evidence>
<sequence>MFCNINELRYLDQKTFSTDLFTDFMMDDKEGTDSDAEMIALLDNYRPDISRTNVAQKAPQKTMDASKAWKSGSEATSKKVNSKLADQAITAAKIAEDALEIKINIVKELKQRLRDNKKIIADETNSLHNAQKTANIAFDLLRQANVQLSTLSDAMEAVKINLENAKKTSNNAKKDILEKKEEMKSTRDRIEKIEQQLIGAKLDFVGIKNTAYKAACAAHQAMKKSDRSRRKLQQRHIIRLMHALRPNRNNLE</sequence>
<keyword evidence="1" id="KW-0175">Coiled coil</keyword>
<dbReference type="PANTHER" id="PTHR37161">
    <property type="entry name" value="HDC10475"/>
    <property type="match status" value="1"/>
</dbReference>
<reference evidence="3" key="1">
    <citation type="submission" date="2014-03" db="EMBL/GenBank/DDBJ databases">
        <authorList>
            <person name="Aksoy S."/>
            <person name="Warren W."/>
            <person name="Wilson R.K."/>
        </authorList>
    </citation>
    <scope>NUCLEOTIDE SEQUENCE [LARGE SCALE GENOMIC DNA]</scope>
    <source>
        <strain evidence="3">IAEA</strain>
    </source>
</reference>
<feature type="coiled-coil region" evidence="1">
    <location>
        <begin position="148"/>
        <end position="203"/>
    </location>
</feature>
<dbReference type="PANTHER" id="PTHR37161:SF2">
    <property type="entry name" value="AT11648P-RELATED"/>
    <property type="match status" value="1"/>
</dbReference>
<protein>
    <submittedName>
        <fullName evidence="2">Uncharacterized protein</fullName>
    </submittedName>
</protein>
<evidence type="ECO:0000256" key="1">
    <source>
        <dbReference type="SAM" id="Coils"/>
    </source>
</evidence>
<proteinExistence type="predicted"/>
<evidence type="ECO:0000313" key="3">
    <source>
        <dbReference type="Proteomes" id="UP000091820"/>
    </source>
</evidence>
<accession>A0A1A9WH17</accession>
<name>A0A1A9WH17_9MUSC</name>
<dbReference type="Pfam" id="PF05335">
    <property type="entry name" value="DUF745"/>
    <property type="match status" value="1"/>
</dbReference>
<dbReference type="AlphaFoldDB" id="A0A1A9WH17"/>
<organism evidence="2 3">
    <name type="scientific">Glossina brevipalpis</name>
    <dbReference type="NCBI Taxonomy" id="37001"/>
    <lineage>
        <taxon>Eukaryota</taxon>
        <taxon>Metazoa</taxon>
        <taxon>Ecdysozoa</taxon>
        <taxon>Arthropoda</taxon>
        <taxon>Hexapoda</taxon>
        <taxon>Insecta</taxon>
        <taxon>Pterygota</taxon>
        <taxon>Neoptera</taxon>
        <taxon>Endopterygota</taxon>
        <taxon>Diptera</taxon>
        <taxon>Brachycera</taxon>
        <taxon>Muscomorpha</taxon>
        <taxon>Hippoboscoidea</taxon>
        <taxon>Glossinidae</taxon>
        <taxon>Glossina</taxon>
    </lineage>
</organism>
<dbReference type="EnsemblMetazoa" id="GBRI019430-RA">
    <property type="protein sequence ID" value="GBRI019430-PA"/>
    <property type="gene ID" value="GBRI019430"/>
</dbReference>
<dbReference type="InterPro" id="IPR007999">
    <property type="entry name" value="DUF745"/>
</dbReference>